<keyword evidence="7 13" id="KW-0378">Hydrolase</keyword>
<evidence type="ECO:0000256" key="13">
    <source>
        <dbReference type="RuleBase" id="RU000454"/>
    </source>
</evidence>
<dbReference type="Pfam" id="PF00026">
    <property type="entry name" value="Asp"/>
    <property type="match status" value="1"/>
</dbReference>
<gene>
    <name evidence="15" type="ORF">DICVIV_00005</name>
</gene>
<dbReference type="SUPFAM" id="SSF50630">
    <property type="entry name" value="Acid proteases"/>
    <property type="match status" value="1"/>
</dbReference>
<dbReference type="InterPro" id="IPR001969">
    <property type="entry name" value="Aspartic_peptidase_AS"/>
</dbReference>
<keyword evidence="3" id="KW-0964">Secreted</keyword>
<dbReference type="OrthoDB" id="5839471at2759"/>
<dbReference type="Gene3D" id="2.40.70.10">
    <property type="entry name" value="Acid Proteases"/>
    <property type="match status" value="3"/>
</dbReference>
<evidence type="ECO:0000256" key="3">
    <source>
        <dbReference type="ARBA" id="ARBA00022525"/>
    </source>
</evidence>
<organism evidence="15 16">
    <name type="scientific">Dictyocaulus viviparus</name>
    <name type="common">Bovine lungworm</name>
    <dbReference type="NCBI Taxonomy" id="29172"/>
    <lineage>
        <taxon>Eukaryota</taxon>
        <taxon>Metazoa</taxon>
        <taxon>Ecdysozoa</taxon>
        <taxon>Nematoda</taxon>
        <taxon>Chromadorea</taxon>
        <taxon>Rhabditida</taxon>
        <taxon>Rhabditina</taxon>
        <taxon>Rhabditomorpha</taxon>
        <taxon>Strongyloidea</taxon>
        <taxon>Metastrongylidae</taxon>
        <taxon>Dictyocaulus</taxon>
    </lineage>
</organism>
<dbReference type="GO" id="GO:0006508">
    <property type="term" value="P:proteolysis"/>
    <property type="evidence" value="ECO:0007669"/>
    <property type="project" value="UniProtKB-KW"/>
</dbReference>
<dbReference type="CDD" id="cd05471">
    <property type="entry name" value="pepsin_like"/>
    <property type="match status" value="1"/>
</dbReference>
<feature type="domain" description="Peptidase A1" evidence="14">
    <location>
        <begin position="36"/>
        <end position="388"/>
    </location>
</feature>
<comment type="subcellular location">
    <subcellularLocation>
        <location evidence="1">Secreted</location>
    </subcellularLocation>
</comment>
<protein>
    <submittedName>
        <fullName evidence="15">Eukaryotic aspartyl protease</fullName>
    </submittedName>
</protein>
<evidence type="ECO:0000259" key="14">
    <source>
        <dbReference type="PROSITE" id="PS51767"/>
    </source>
</evidence>
<keyword evidence="9 12" id="KW-1015">Disulfide bond</keyword>
<feature type="active site" evidence="11">
    <location>
        <position position="279"/>
    </location>
</feature>
<evidence type="ECO:0000256" key="8">
    <source>
        <dbReference type="ARBA" id="ARBA00023145"/>
    </source>
</evidence>
<evidence type="ECO:0000256" key="9">
    <source>
        <dbReference type="ARBA" id="ARBA00023157"/>
    </source>
</evidence>
<accession>A0A0D8YBJ5</accession>
<dbReference type="InterPro" id="IPR001461">
    <property type="entry name" value="Aspartic_peptidase_A1"/>
</dbReference>
<evidence type="ECO:0000256" key="1">
    <source>
        <dbReference type="ARBA" id="ARBA00004613"/>
    </source>
</evidence>
<keyword evidence="4 13" id="KW-0645">Protease</keyword>
<keyword evidence="16" id="KW-1185">Reference proteome</keyword>
<dbReference type="AlphaFoldDB" id="A0A0D8YBJ5"/>
<dbReference type="STRING" id="29172.A0A0D8YBJ5"/>
<sequence>MEYLQEQNARRNEINRNIFGKGVHSEIIHDYLDVEYLGDITIGNPEQPFQVVLDTGSANLWVPDRICATDLPAECDESKCSRGLVCKVFCTNKMCCDAPRIKQGDYCKGKRYFNSENSTTYVRNGDRWEIAYGTGYAQGFLGNDTVRFGAAGSDQLVIPGTEFGQAVEIAPFFAGNNRIIDGILGLGFRELAVNNVNPPFQRAIDLGLVDPVFTVYMEHHGAKKNVTGGIFTYGKIDTANCGPVIDYVNLTSATYWQFELSAVKSGLYTAKGPWSVISDTGTSFLGIPTGVAEAIAKANNAKYNKRFGMFLIDCNSKINITFTIGEHMYTVESPNLVVNLNLTGLDQCSLPIFSFNSGGFGPSWILGDPFIRQYCNIHDVGRKRIGFAESRQK</sequence>
<evidence type="ECO:0000256" key="4">
    <source>
        <dbReference type="ARBA" id="ARBA00022670"/>
    </source>
</evidence>
<dbReference type="InterPro" id="IPR033121">
    <property type="entry name" value="PEPTIDASE_A1"/>
</dbReference>
<dbReference type="PROSITE" id="PS51767">
    <property type="entry name" value="PEPTIDASE_A1"/>
    <property type="match status" value="1"/>
</dbReference>
<keyword evidence="5" id="KW-0732">Signal</keyword>
<dbReference type="PANTHER" id="PTHR47966">
    <property type="entry name" value="BETA-SITE APP-CLEAVING ENZYME, ISOFORM A-RELATED"/>
    <property type="match status" value="1"/>
</dbReference>
<reference evidence="16" key="2">
    <citation type="journal article" date="2016" name="Sci. Rep.">
        <title>Dictyocaulus viviparus genome, variome and transcriptome elucidate lungworm biology and support future intervention.</title>
        <authorList>
            <person name="McNulty S.N."/>
            <person name="Strube C."/>
            <person name="Rosa B.A."/>
            <person name="Martin J.C."/>
            <person name="Tyagi R."/>
            <person name="Choi Y.J."/>
            <person name="Wang Q."/>
            <person name="Hallsworth Pepin K."/>
            <person name="Zhang X."/>
            <person name="Ozersky P."/>
            <person name="Wilson R.K."/>
            <person name="Sternberg P.W."/>
            <person name="Gasser R.B."/>
            <person name="Mitreva M."/>
        </authorList>
    </citation>
    <scope>NUCLEOTIDE SEQUENCE [LARGE SCALE GENOMIC DNA]</scope>
    <source>
        <strain evidence="16">HannoverDv2000</strain>
    </source>
</reference>
<evidence type="ECO:0000313" key="16">
    <source>
        <dbReference type="Proteomes" id="UP000053766"/>
    </source>
</evidence>
<dbReference type="PRINTS" id="PR00792">
    <property type="entry name" value="PEPSIN"/>
</dbReference>
<dbReference type="InterPro" id="IPR034164">
    <property type="entry name" value="Pepsin-like_dom"/>
</dbReference>
<dbReference type="PANTHER" id="PTHR47966:SF45">
    <property type="entry name" value="PEPTIDASE A1 DOMAIN-CONTAINING PROTEIN"/>
    <property type="match status" value="1"/>
</dbReference>
<evidence type="ECO:0000256" key="11">
    <source>
        <dbReference type="PIRSR" id="PIRSR601461-1"/>
    </source>
</evidence>
<dbReference type="InterPro" id="IPR021109">
    <property type="entry name" value="Peptidase_aspartic_dom_sf"/>
</dbReference>
<dbReference type="GO" id="GO:0005576">
    <property type="term" value="C:extracellular region"/>
    <property type="evidence" value="ECO:0007669"/>
    <property type="project" value="UniProtKB-SubCell"/>
</dbReference>
<reference evidence="15 16" key="1">
    <citation type="submission" date="2013-11" db="EMBL/GenBank/DDBJ databases">
        <title>Draft genome of the bovine lungworm Dictyocaulus viviparus.</title>
        <authorList>
            <person name="Mitreva M."/>
        </authorList>
    </citation>
    <scope>NUCLEOTIDE SEQUENCE [LARGE SCALE GENOMIC DNA]</scope>
    <source>
        <strain evidence="15 16">HannoverDv2000</strain>
    </source>
</reference>
<name>A0A0D8YBJ5_DICVI</name>
<feature type="active site" evidence="11">
    <location>
        <position position="54"/>
    </location>
</feature>
<dbReference type="Proteomes" id="UP000053766">
    <property type="component" value="Unassembled WGS sequence"/>
</dbReference>
<keyword evidence="6 13" id="KW-0064">Aspartyl protease</keyword>
<keyword evidence="10" id="KW-0325">Glycoprotein</keyword>
<feature type="disulfide bond" evidence="12">
    <location>
        <begin position="67"/>
        <end position="107"/>
    </location>
</feature>
<evidence type="ECO:0000256" key="12">
    <source>
        <dbReference type="PIRSR" id="PIRSR601461-2"/>
    </source>
</evidence>
<evidence type="ECO:0000256" key="2">
    <source>
        <dbReference type="ARBA" id="ARBA00007447"/>
    </source>
</evidence>
<keyword evidence="8" id="KW-0865">Zymogen</keyword>
<dbReference type="GO" id="GO:0005764">
    <property type="term" value="C:lysosome"/>
    <property type="evidence" value="ECO:0007669"/>
    <property type="project" value="TreeGrafter"/>
</dbReference>
<dbReference type="FunFam" id="2.40.70.10:FF:000058">
    <property type="entry name" value="ASpartyl Protease"/>
    <property type="match status" value="1"/>
</dbReference>
<evidence type="ECO:0000256" key="7">
    <source>
        <dbReference type="ARBA" id="ARBA00022801"/>
    </source>
</evidence>
<proteinExistence type="inferred from homology"/>
<evidence type="ECO:0000256" key="10">
    <source>
        <dbReference type="ARBA" id="ARBA00023180"/>
    </source>
</evidence>
<evidence type="ECO:0000313" key="15">
    <source>
        <dbReference type="EMBL" id="KJH53577.1"/>
    </source>
</evidence>
<dbReference type="GO" id="GO:0004190">
    <property type="term" value="F:aspartic-type endopeptidase activity"/>
    <property type="evidence" value="ECO:0007669"/>
    <property type="project" value="UniProtKB-KW"/>
</dbReference>
<dbReference type="EMBL" id="KN716150">
    <property type="protein sequence ID" value="KJH53577.1"/>
    <property type="molecule type" value="Genomic_DNA"/>
</dbReference>
<evidence type="ECO:0000256" key="5">
    <source>
        <dbReference type="ARBA" id="ARBA00022729"/>
    </source>
</evidence>
<evidence type="ECO:0000256" key="6">
    <source>
        <dbReference type="ARBA" id="ARBA00022750"/>
    </source>
</evidence>
<comment type="similarity">
    <text evidence="2 13">Belongs to the peptidase A1 family.</text>
</comment>
<dbReference type="PROSITE" id="PS00141">
    <property type="entry name" value="ASP_PROTEASE"/>
    <property type="match status" value="1"/>
</dbReference>